<evidence type="ECO:0000313" key="3">
    <source>
        <dbReference type="Proteomes" id="UP000095192"/>
    </source>
</evidence>
<dbReference type="VEuPathDB" id="ToxoDB:cyc_03967"/>
<name>A0A1D3D7Y2_9EIME</name>
<dbReference type="AlphaFoldDB" id="A0A1D3D7Y2"/>
<reference evidence="2 3" key="1">
    <citation type="journal article" date="2016" name="BMC Genomics">
        <title>Comparative genomics reveals Cyclospora cayetanensis possesses coccidia-like metabolism and invasion components but unique surface antigens.</title>
        <authorList>
            <person name="Liu S."/>
            <person name="Wang L."/>
            <person name="Zheng H."/>
            <person name="Xu Z."/>
            <person name="Roellig D.M."/>
            <person name="Li N."/>
            <person name="Frace M.A."/>
            <person name="Tang K."/>
            <person name="Arrowood M.J."/>
            <person name="Moss D.M."/>
            <person name="Zhang L."/>
            <person name="Feng Y."/>
            <person name="Xiao L."/>
        </authorList>
    </citation>
    <scope>NUCLEOTIDE SEQUENCE [LARGE SCALE GENOMIC DNA]</scope>
    <source>
        <strain evidence="2 3">CHN_HEN01</strain>
    </source>
</reference>
<feature type="region of interest" description="Disordered" evidence="1">
    <location>
        <begin position="30"/>
        <end position="99"/>
    </location>
</feature>
<evidence type="ECO:0000313" key="2">
    <source>
        <dbReference type="EMBL" id="OEH79552.1"/>
    </source>
</evidence>
<feature type="compositionally biased region" description="Basic and acidic residues" evidence="1">
    <location>
        <begin position="90"/>
        <end position="99"/>
    </location>
</feature>
<dbReference type="EMBL" id="JROU02000350">
    <property type="protein sequence ID" value="OEH79552.1"/>
    <property type="molecule type" value="Genomic_DNA"/>
</dbReference>
<feature type="compositionally biased region" description="Basic and acidic residues" evidence="1">
    <location>
        <begin position="44"/>
        <end position="58"/>
    </location>
</feature>
<proteinExistence type="predicted"/>
<comment type="caution">
    <text evidence="2">The sequence shown here is derived from an EMBL/GenBank/DDBJ whole genome shotgun (WGS) entry which is preliminary data.</text>
</comment>
<dbReference type="InParanoid" id="A0A1D3D7Y2"/>
<keyword evidence="3" id="KW-1185">Reference proteome</keyword>
<accession>A0A1D3D7Y2</accession>
<gene>
    <name evidence="2" type="ORF">cyc_03967</name>
</gene>
<sequence>MRPEYELLLHAQAATPLGAPEHLLLRVSVSPRGVADTEGGGSRSEQRTMETGEYRIDGGEGLSAEVSGLNGGATKTNPQRRRSGAPGMQEDSRLPSKHG</sequence>
<evidence type="ECO:0000256" key="1">
    <source>
        <dbReference type="SAM" id="MobiDB-lite"/>
    </source>
</evidence>
<dbReference type="Proteomes" id="UP000095192">
    <property type="component" value="Unassembled WGS sequence"/>
</dbReference>
<protein>
    <submittedName>
        <fullName evidence="2">Uncharacterized protein</fullName>
    </submittedName>
</protein>
<organism evidence="2 3">
    <name type="scientific">Cyclospora cayetanensis</name>
    <dbReference type="NCBI Taxonomy" id="88456"/>
    <lineage>
        <taxon>Eukaryota</taxon>
        <taxon>Sar</taxon>
        <taxon>Alveolata</taxon>
        <taxon>Apicomplexa</taxon>
        <taxon>Conoidasida</taxon>
        <taxon>Coccidia</taxon>
        <taxon>Eucoccidiorida</taxon>
        <taxon>Eimeriorina</taxon>
        <taxon>Eimeriidae</taxon>
        <taxon>Cyclospora</taxon>
    </lineage>
</organism>